<feature type="region of interest" description="Disordered" evidence="1">
    <location>
        <begin position="414"/>
        <end position="444"/>
    </location>
</feature>
<evidence type="ECO:0008006" key="3">
    <source>
        <dbReference type="Google" id="ProtNLM"/>
    </source>
</evidence>
<accession>A0A7S4VBP0</accession>
<reference evidence="2" key="1">
    <citation type="submission" date="2021-01" db="EMBL/GenBank/DDBJ databases">
        <authorList>
            <person name="Corre E."/>
            <person name="Pelletier E."/>
            <person name="Niang G."/>
            <person name="Scheremetjew M."/>
            <person name="Finn R."/>
            <person name="Kale V."/>
            <person name="Holt S."/>
            <person name="Cochrane G."/>
            <person name="Meng A."/>
            <person name="Brown T."/>
            <person name="Cohen L."/>
        </authorList>
    </citation>
    <scope>NUCLEOTIDE SEQUENCE</scope>
    <source>
        <strain evidence="2">CCMP3105</strain>
    </source>
</reference>
<protein>
    <recommendedName>
        <fullName evidence="3">BTB domain-containing protein</fullName>
    </recommendedName>
</protein>
<name>A0A7S4VBP0_9DINO</name>
<sequence>MPPHPCTASGSPLLADPAMLQALPLTLPEAPAAAMLHRVPSESLPVGVPATLQRLTSCYGAESPTARVLCPPTGGLTAVPLGSPKSPGTVAFRVCGERVEVAGTPRRCQHSLLATLVGSCTALPIRRNAEDEIPVTSASSAAAFRLLAHFVTSPDTPANIFECFGEAVLNGGQAHEALSAFRLDAEYFLGSTTSDTDFHDFKGALQQFALQHGASPGLLLCPQGMAWSVHSGVRPDVARLHRPLPPAPAWVSFEAAADGADLVHATAKTATPPAQLPGQAGAQVSHPPSGPLLHHFARQSLRRASAPTLQQFSRGTAAAAPSVVDASPAGSSSVLPVDGRFPSSPAAVDGRFPSSPAAAGALYVGEPSGPGVALPVAPSGSPPASSPPHGGQNAIAAAPVRRNLFEVPWAFPKAGNEEVRDPPGGGGRGSWPWSATCARRATRG</sequence>
<evidence type="ECO:0000313" key="2">
    <source>
        <dbReference type="EMBL" id="CAE4636174.1"/>
    </source>
</evidence>
<gene>
    <name evidence="2" type="ORF">AMON00008_LOCUS45790</name>
</gene>
<organism evidence="2">
    <name type="scientific">Alexandrium monilatum</name>
    <dbReference type="NCBI Taxonomy" id="311494"/>
    <lineage>
        <taxon>Eukaryota</taxon>
        <taxon>Sar</taxon>
        <taxon>Alveolata</taxon>
        <taxon>Dinophyceae</taxon>
        <taxon>Gonyaulacales</taxon>
        <taxon>Pyrocystaceae</taxon>
        <taxon>Alexandrium</taxon>
    </lineage>
</organism>
<evidence type="ECO:0000256" key="1">
    <source>
        <dbReference type="SAM" id="MobiDB-lite"/>
    </source>
</evidence>
<proteinExistence type="predicted"/>
<feature type="region of interest" description="Disordered" evidence="1">
    <location>
        <begin position="271"/>
        <end position="293"/>
    </location>
</feature>
<dbReference type="EMBL" id="HBNR01064841">
    <property type="protein sequence ID" value="CAE4636174.1"/>
    <property type="molecule type" value="Transcribed_RNA"/>
</dbReference>
<dbReference type="AlphaFoldDB" id="A0A7S4VBP0"/>